<dbReference type="SUPFAM" id="SSF47473">
    <property type="entry name" value="EF-hand"/>
    <property type="match status" value="1"/>
</dbReference>
<evidence type="ECO:0000313" key="3">
    <source>
        <dbReference type="Proteomes" id="UP000001514"/>
    </source>
</evidence>
<dbReference type="HOGENOM" id="CLU_018562_0_0_1"/>
<gene>
    <name evidence="2" type="ORF">SELMODRAFT_419853</name>
</gene>
<dbReference type="InParanoid" id="D8SAR4"/>
<organism evidence="3">
    <name type="scientific">Selaginella moellendorffii</name>
    <name type="common">Spikemoss</name>
    <dbReference type="NCBI Taxonomy" id="88036"/>
    <lineage>
        <taxon>Eukaryota</taxon>
        <taxon>Viridiplantae</taxon>
        <taxon>Streptophyta</taxon>
        <taxon>Embryophyta</taxon>
        <taxon>Tracheophyta</taxon>
        <taxon>Lycopodiopsida</taxon>
        <taxon>Selaginellales</taxon>
        <taxon>Selaginellaceae</taxon>
        <taxon>Selaginella</taxon>
    </lineage>
</organism>
<dbReference type="InterPro" id="IPR011992">
    <property type="entry name" value="EF-hand-dom_pair"/>
</dbReference>
<dbReference type="PANTHER" id="PTHR35381">
    <property type="entry name" value="EF-HAND DOMAIN-CONTAINING PROTEIN"/>
    <property type="match status" value="1"/>
</dbReference>
<reference evidence="2 3" key="1">
    <citation type="journal article" date="2011" name="Science">
        <title>The Selaginella genome identifies genetic changes associated with the evolution of vascular plants.</title>
        <authorList>
            <person name="Banks J.A."/>
            <person name="Nishiyama T."/>
            <person name="Hasebe M."/>
            <person name="Bowman J.L."/>
            <person name="Gribskov M."/>
            <person name="dePamphilis C."/>
            <person name="Albert V.A."/>
            <person name="Aono N."/>
            <person name="Aoyama T."/>
            <person name="Ambrose B.A."/>
            <person name="Ashton N.W."/>
            <person name="Axtell M.J."/>
            <person name="Barker E."/>
            <person name="Barker M.S."/>
            <person name="Bennetzen J.L."/>
            <person name="Bonawitz N.D."/>
            <person name="Chapple C."/>
            <person name="Cheng C."/>
            <person name="Correa L.G."/>
            <person name="Dacre M."/>
            <person name="DeBarry J."/>
            <person name="Dreyer I."/>
            <person name="Elias M."/>
            <person name="Engstrom E.M."/>
            <person name="Estelle M."/>
            <person name="Feng L."/>
            <person name="Finet C."/>
            <person name="Floyd S.K."/>
            <person name="Frommer W.B."/>
            <person name="Fujita T."/>
            <person name="Gramzow L."/>
            <person name="Gutensohn M."/>
            <person name="Harholt J."/>
            <person name="Hattori M."/>
            <person name="Heyl A."/>
            <person name="Hirai T."/>
            <person name="Hiwatashi Y."/>
            <person name="Ishikawa M."/>
            <person name="Iwata M."/>
            <person name="Karol K.G."/>
            <person name="Koehler B."/>
            <person name="Kolukisaoglu U."/>
            <person name="Kubo M."/>
            <person name="Kurata T."/>
            <person name="Lalonde S."/>
            <person name="Li K."/>
            <person name="Li Y."/>
            <person name="Litt A."/>
            <person name="Lyons E."/>
            <person name="Manning G."/>
            <person name="Maruyama T."/>
            <person name="Michael T.P."/>
            <person name="Mikami K."/>
            <person name="Miyazaki S."/>
            <person name="Morinaga S."/>
            <person name="Murata T."/>
            <person name="Mueller-Roeber B."/>
            <person name="Nelson D.R."/>
            <person name="Obara M."/>
            <person name="Oguri Y."/>
            <person name="Olmstead R.G."/>
            <person name="Onodera N."/>
            <person name="Petersen B.L."/>
            <person name="Pils B."/>
            <person name="Prigge M."/>
            <person name="Rensing S.A."/>
            <person name="Riano-Pachon D.M."/>
            <person name="Roberts A.W."/>
            <person name="Sato Y."/>
            <person name="Scheller H.V."/>
            <person name="Schulz B."/>
            <person name="Schulz C."/>
            <person name="Shakirov E.V."/>
            <person name="Shibagaki N."/>
            <person name="Shinohara N."/>
            <person name="Shippen D.E."/>
            <person name="Soerensen I."/>
            <person name="Sotooka R."/>
            <person name="Sugimoto N."/>
            <person name="Sugita M."/>
            <person name="Sumikawa N."/>
            <person name="Tanurdzic M."/>
            <person name="Theissen G."/>
            <person name="Ulvskov P."/>
            <person name="Wakazuki S."/>
            <person name="Weng J.K."/>
            <person name="Willats W.W."/>
            <person name="Wipf D."/>
            <person name="Wolf P.G."/>
            <person name="Yang L."/>
            <person name="Zimmer A.D."/>
            <person name="Zhu Q."/>
            <person name="Mitros T."/>
            <person name="Hellsten U."/>
            <person name="Loque D."/>
            <person name="Otillar R."/>
            <person name="Salamov A."/>
            <person name="Schmutz J."/>
            <person name="Shapiro H."/>
            <person name="Lindquist E."/>
            <person name="Lucas S."/>
            <person name="Rokhsar D."/>
            <person name="Grigoriev I.V."/>
        </authorList>
    </citation>
    <scope>NUCLEOTIDE SEQUENCE [LARGE SCALE GENOMIC DNA]</scope>
</reference>
<evidence type="ECO:0000256" key="1">
    <source>
        <dbReference type="SAM" id="MobiDB-lite"/>
    </source>
</evidence>
<evidence type="ECO:0008006" key="4">
    <source>
        <dbReference type="Google" id="ProtNLM"/>
    </source>
</evidence>
<feature type="compositionally biased region" description="Polar residues" evidence="1">
    <location>
        <begin position="98"/>
        <end position="114"/>
    </location>
</feature>
<protein>
    <recommendedName>
        <fullName evidence="4">EF-hand domain-containing protein</fullName>
    </recommendedName>
</protein>
<feature type="compositionally biased region" description="Basic and acidic residues" evidence="1">
    <location>
        <begin position="374"/>
        <end position="386"/>
    </location>
</feature>
<dbReference type="EMBL" id="GL377609">
    <property type="protein sequence ID" value="EFJ18643.1"/>
    <property type="molecule type" value="Genomic_DNA"/>
</dbReference>
<dbReference type="Gramene" id="EFJ18643">
    <property type="protein sequence ID" value="EFJ18643"/>
    <property type="gene ID" value="SELMODRAFT_419853"/>
</dbReference>
<evidence type="ECO:0000313" key="2">
    <source>
        <dbReference type="EMBL" id="EFJ18643.1"/>
    </source>
</evidence>
<proteinExistence type="predicted"/>
<dbReference type="eggNOG" id="ENOG502S29T">
    <property type="taxonomic scope" value="Eukaryota"/>
</dbReference>
<dbReference type="KEGG" id="smo:SELMODRAFT_419853"/>
<name>D8SAR4_SELML</name>
<dbReference type="AlphaFoldDB" id="D8SAR4"/>
<keyword evidence="3" id="KW-1185">Reference proteome</keyword>
<dbReference type="PANTHER" id="PTHR35381:SF1">
    <property type="entry name" value="EF-HAND DOMAIN-CONTAINING PROTEIN"/>
    <property type="match status" value="1"/>
</dbReference>
<sequence length="594" mass="69853">MSTNNNQEKQRVILSLTVEIQDGREEHIQVKEGDSAEMVAKCFVNQHGLPQQFEAPLAELIVDNIIRLSKDDGWRKENQRPATAPARPTRREAAPASKSESSGKQPGTHETSAANKAAGKTKSPPAGKMSERLLAHTYTFRAKSSVFCHLEPRKKTGQRPLTEKQRALYLRLHMDFVRHKQKMEDGRRLLHEQFVEKVHRNKTHMSKRSSMIMRVRSTAAKQFHNYGELLYQEGMNKQHERKVQIQKKKQEDEANELNGFTFRPELSKTARKQKNKKVVWKRLLEDRYAEHLQQLRNEAFEAQLMECTFKPRINEILRTDRDNREDKLQQQQLGSRFDQLFWDAEIRRRRQAEYTQWYPEGVTFRPSISKSQRSHPDTHEREPGRSVFDRLLEYAERTNLLKQKLLDEFSKPIDPSTGQELFTPITGRKPQVERNASFLPIGEFLYQMYFDLDHKKQAKFEKSLQQTKIKTLEYVLPRSIDILKELEKRSFRQIFDYLDTNKSGIVNLETVVTEALMDDVIEDIEDMKKSGSPVTSLNYEGFVQMLMPIRKAKRRGVHLVLKTRRIDDPFKTFTFRFRMSPYSRALAIKRRKYK</sequence>
<dbReference type="STRING" id="88036.D8SAR4"/>
<feature type="region of interest" description="Disordered" evidence="1">
    <location>
        <begin position="73"/>
        <end position="127"/>
    </location>
</feature>
<dbReference type="Proteomes" id="UP000001514">
    <property type="component" value="Unassembled WGS sequence"/>
</dbReference>
<feature type="region of interest" description="Disordered" evidence="1">
    <location>
        <begin position="366"/>
        <end position="386"/>
    </location>
</feature>
<accession>D8SAR4</accession>